<evidence type="ECO:0000313" key="7">
    <source>
        <dbReference type="EMBL" id="GLP97787.1"/>
    </source>
</evidence>
<sequence>MQTPELSPYWMPFTANRQYKSQPRLLERAKDMHYYDQSGRAVLDGTAGLWCCNAGHNRSAITQAIQSQADTLDYAPSFQMGHPLAFEAAKRLVDMAPDNLTHAFFANSGSEAVDSAMKIALAYHAVNGQPQRTRFIGRHGGYHGVGFGGISVGGLVNNRRQFGHGLSGVDHLPSLKDPKLAFTKGQSNEGADKADHLIELIGLHGADTIAAVIVEPVQGSAGVIVPPEGYLQRLREHCDAHGILLILDEVITGFGRLGAPFAAQRFDVRADLITCAKGLTSGTVPMGAVLVDQKVHDTMVNGAPEGQIELFHGYTYSGHPLAAASAIATLELYQHENLFDRARELEGYWESALHSLRELDDGIVDIRNLGLMGAVEFEPSGGTRAYRIFENAFFEQDLLVRASGDFIVMSPPLILTKADIDQIVTRLGKAIQACR</sequence>
<comment type="similarity">
    <text evidence="2 6">Belongs to the class-III pyridoxal-phosphate-dependent aminotransferase family.</text>
</comment>
<dbReference type="Gene3D" id="3.40.640.10">
    <property type="entry name" value="Type I PLP-dependent aspartate aminotransferase-like (Major domain)"/>
    <property type="match status" value="1"/>
</dbReference>
<reference evidence="7" key="1">
    <citation type="journal article" date="2014" name="Int. J. Syst. Evol. Microbiol.">
        <title>Complete genome sequence of Corynebacterium casei LMG S-19264T (=DSM 44701T), isolated from a smear-ripened cheese.</title>
        <authorList>
            <consortium name="US DOE Joint Genome Institute (JGI-PGF)"/>
            <person name="Walter F."/>
            <person name="Albersmeier A."/>
            <person name="Kalinowski J."/>
            <person name="Ruckert C."/>
        </authorList>
    </citation>
    <scope>NUCLEOTIDE SEQUENCE</scope>
    <source>
        <strain evidence="7">NBRC 101628</strain>
    </source>
</reference>
<accession>A0AA37S015</accession>
<organism evidence="7 8">
    <name type="scientific">Paraferrimonas sedimenticola</name>
    <dbReference type="NCBI Taxonomy" id="375674"/>
    <lineage>
        <taxon>Bacteria</taxon>
        <taxon>Pseudomonadati</taxon>
        <taxon>Pseudomonadota</taxon>
        <taxon>Gammaproteobacteria</taxon>
        <taxon>Alteromonadales</taxon>
        <taxon>Ferrimonadaceae</taxon>
        <taxon>Paraferrimonas</taxon>
    </lineage>
</organism>
<dbReference type="Pfam" id="PF00202">
    <property type="entry name" value="Aminotran_3"/>
    <property type="match status" value="1"/>
</dbReference>
<dbReference type="PANTHER" id="PTHR43094:SF1">
    <property type="entry name" value="AMINOTRANSFERASE CLASS-III"/>
    <property type="match status" value="1"/>
</dbReference>
<dbReference type="PROSITE" id="PS00600">
    <property type="entry name" value="AA_TRANSFER_CLASS_3"/>
    <property type="match status" value="1"/>
</dbReference>
<dbReference type="GO" id="GO:0030170">
    <property type="term" value="F:pyridoxal phosphate binding"/>
    <property type="evidence" value="ECO:0007669"/>
    <property type="project" value="InterPro"/>
</dbReference>
<evidence type="ECO:0000256" key="3">
    <source>
        <dbReference type="ARBA" id="ARBA00022576"/>
    </source>
</evidence>
<dbReference type="Proteomes" id="UP001161422">
    <property type="component" value="Unassembled WGS sequence"/>
</dbReference>
<dbReference type="InterPro" id="IPR015424">
    <property type="entry name" value="PyrdxlP-dep_Trfase"/>
</dbReference>
<evidence type="ECO:0000256" key="4">
    <source>
        <dbReference type="ARBA" id="ARBA00022679"/>
    </source>
</evidence>
<dbReference type="PANTHER" id="PTHR43094">
    <property type="entry name" value="AMINOTRANSFERASE"/>
    <property type="match status" value="1"/>
</dbReference>
<dbReference type="CDD" id="cd00610">
    <property type="entry name" value="OAT_like"/>
    <property type="match status" value="1"/>
</dbReference>
<protein>
    <submittedName>
        <fullName evidence="7">Omega amino acid--pyruvate aminotransferase</fullName>
    </submittedName>
</protein>
<comment type="caution">
    <text evidence="7">The sequence shown here is derived from an EMBL/GenBank/DDBJ whole genome shotgun (WGS) entry which is preliminary data.</text>
</comment>
<dbReference type="InterPro" id="IPR049704">
    <property type="entry name" value="Aminotrans_3_PPA_site"/>
</dbReference>
<evidence type="ECO:0000256" key="6">
    <source>
        <dbReference type="RuleBase" id="RU003560"/>
    </source>
</evidence>
<dbReference type="PIRSF" id="PIRSF000521">
    <property type="entry name" value="Transaminase_4ab_Lys_Orn"/>
    <property type="match status" value="1"/>
</dbReference>
<keyword evidence="8" id="KW-1185">Reference proteome</keyword>
<dbReference type="GO" id="GO:0008483">
    <property type="term" value="F:transaminase activity"/>
    <property type="evidence" value="ECO:0007669"/>
    <property type="project" value="UniProtKB-KW"/>
</dbReference>
<evidence type="ECO:0000256" key="5">
    <source>
        <dbReference type="ARBA" id="ARBA00022898"/>
    </source>
</evidence>
<dbReference type="InterPro" id="IPR015421">
    <property type="entry name" value="PyrdxlP-dep_Trfase_major"/>
</dbReference>
<keyword evidence="5 6" id="KW-0663">Pyridoxal phosphate</keyword>
<keyword evidence="4" id="KW-0808">Transferase</keyword>
<evidence type="ECO:0000256" key="2">
    <source>
        <dbReference type="ARBA" id="ARBA00008954"/>
    </source>
</evidence>
<name>A0AA37S015_9GAMM</name>
<dbReference type="InterPro" id="IPR005814">
    <property type="entry name" value="Aminotrans_3"/>
</dbReference>
<comment type="cofactor">
    <cofactor evidence="1">
        <name>pyridoxal 5'-phosphate</name>
        <dbReference type="ChEBI" id="CHEBI:597326"/>
    </cofactor>
</comment>
<dbReference type="SUPFAM" id="SSF53383">
    <property type="entry name" value="PLP-dependent transferases"/>
    <property type="match status" value="1"/>
</dbReference>
<dbReference type="FunFam" id="3.40.640.10:FF:000014">
    <property type="entry name" value="Adenosylmethionine-8-amino-7-oxononanoate aminotransferase, probable"/>
    <property type="match status" value="1"/>
</dbReference>
<evidence type="ECO:0000256" key="1">
    <source>
        <dbReference type="ARBA" id="ARBA00001933"/>
    </source>
</evidence>
<gene>
    <name evidence="7" type="ORF">GCM10007895_30940</name>
</gene>
<reference evidence="7" key="2">
    <citation type="submission" date="2023-01" db="EMBL/GenBank/DDBJ databases">
        <title>Draft genome sequence of Paraferrimonas sedimenticola strain NBRC 101628.</title>
        <authorList>
            <person name="Sun Q."/>
            <person name="Mori K."/>
        </authorList>
    </citation>
    <scope>NUCLEOTIDE SEQUENCE</scope>
    <source>
        <strain evidence="7">NBRC 101628</strain>
    </source>
</reference>
<evidence type="ECO:0000313" key="8">
    <source>
        <dbReference type="Proteomes" id="UP001161422"/>
    </source>
</evidence>
<dbReference type="EMBL" id="BSNC01000011">
    <property type="protein sequence ID" value="GLP97787.1"/>
    <property type="molecule type" value="Genomic_DNA"/>
</dbReference>
<keyword evidence="3 7" id="KW-0032">Aminotransferase</keyword>
<proteinExistence type="inferred from homology"/>
<dbReference type="InterPro" id="IPR015422">
    <property type="entry name" value="PyrdxlP-dep_Trfase_small"/>
</dbReference>
<dbReference type="Gene3D" id="3.90.1150.10">
    <property type="entry name" value="Aspartate Aminotransferase, domain 1"/>
    <property type="match status" value="1"/>
</dbReference>
<dbReference type="AlphaFoldDB" id="A0AA37S015"/>